<reference evidence="3 4" key="1">
    <citation type="submission" date="2016-10" db="EMBL/GenBank/DDBJ databases">
        <authorList>
            <person name="de Groot N.N."/>
        </authorList>
    </citation>
    <scope>NUCLEOTIDE SEQUENCE [LARGE SCALE GENOMIC DNA]</scope>
    <source>
        <strain evidence="3 4">ATCC 700224</strain>
    </source>
</reference>
<feature type="transmembrane region" description="Helical" evidence="2">
    <location>
        <begin position="236"/>
        <end position="254"/>
    </location>
</feature>
<evidence type="ECO:0000256" key="2">
    <source>
        <dbReference type="SAM" id="Phobius"/>
    </source>
</evidence>
<name>A0A1G7I4S6_9PROT</name>
<sequence length="386" mass="44895">MFSAPAGLSILAKLDERLDFLPLVERIILKFKTFSMAFWSFISSIINVDLTFVNVYLSFLALSFIPVILSVRMIGTVNAFPYMTELARRKKEIEARHRTEIKEIEEYLDKKFHDSTGENRQKWNEKIKRESIEAIEEIELIKSLEEIKSTEIVGESKEFDPEMASKKYEENKKIAERRRKSAEKRREERRREQENRSHFETQLRRKLDDLSKEAEVHVKNSKINCDMAKKNLKVRLIVKFLLSLFSCIAIFIVFEIVYSVFIAIASIVFIWSLWNISSFVFRLFEKKGNTFFDYLAVPMLLAATFGGYGFMTQLIAGFFDIDLSVQNLIIVSTAGSLSLISFFVVISFRIFAYLYYSLWALGMFIVNETAERISPAISSWLDVHGI</sequence>
<dbReference type="Proteomes" id="UP000199412">
    <property type="component" value="Unassembled WGS sequence"/>
</dbReference>
<evidence type="ECO:0000256" key="1">
    <source>
        <dbReference type="SAM" id="MobiDB-lite"/>
    </source>
</evidence>
<feature type="transmembrane region" description="Helical" evidence="2">
    <location>
        <begin position="291"/>
        <end position="316"/>
    </location>
</feature>
<keyword evidence="2" id="KW-0472">Membrane</keyword>
<keyword evidence="2" id="KW-1133">Transmembrane helix</keyword>
<organism evidence="3 4">
    <name type="scientific">Rhodospira trueperi</name>
    <dbReference type="NCBI Taxonomy" id="69960"/>
    <lineage>
        <taxon>Bacteria</taxon>
        <taxon>Pseudomonadati</taxon>
        <taxon>Pseudomonadota</taxon>
        <taxon>Alphaproteobacteria</taxon>
        <taxon>Rhodospirillales</taxon>
        <taxon>Rhodospirillaceae</taxon>
        <taxon>Rhodospira</taxon>
    </lineage>
</organism>
<dbReference type="AlphaFoldDB" id="A0A1G7I4S6"/>
<keyword evidence="4" id="KW-1185">Reference proteome</keyword>
<feature type="transmembrane region" description="Helical" evidence="2">
    <location>
        <begin position="328"/>
        <end position="356"/>
    </location>
</feature>
<accession>A0A1G7I4S6</accession>
<feature type="transmembrane region" description="Helical" evidence="2">
    <location>
        <begin position="260"/>
        <end position="284"/>
    </location>
</feature>
<proteinExistence type="predicted"/>
<protein>
    <submittedName>
        <fullName evidence="3">Uncharacterized protein</fullName>
    </submittedName>
</protein>
<feature type="compositionally biased region" description="Basic and acidic residues" evidence="1">
    <location>
        <begin position="184"/>
        <end position="202"/>
    </location>
</feature>
<feature type="region of interest" description="Disordered" evidence="1">
    <location>
        <begin position="169"/>
        <end position="202"/>
    </location>
</feature>
<evidence type="ECO:0000313" key="3">
    <source>
        <dbReference type="EMBL" id="SDF07720.1"/>
    </source>
</evidence>
<evidence type="ECO:0000313" key="4">
    <source>
        <dbReference type="Proteomes" id="UP000199412"/>
    </source>
</evidence>
<feature type="transmembrane region" description="Helical" evidence="2">
    <location>
        <begin position="63"/>
        <end position="83"/>
    </location>
</feature>
<gene>
    <name evidence="3" type="ORF">SAMN05421720_13012</name>
</gene>
<dbReference type="EMBL" id="FNAP01000030">
    <property type="protein sequence ID" value="SDF07720.1"/>
    <property type="molecule type" value="Genomic_DNA"/>
</dbReference>
<dbReference type="STRING" id="69960.SAMN05421720_13012"/>
<keyword evidence="2" id="KW-0812">Transmembrane</keyword>